<dbReference type="InterPro" id="IPR036961">
    <property type="entry name" value="Kinesin_motor_dom_sf"/>
</dbReference>
<dbReference type="InterPro" id="IPR031852">
    <property type="entry name" value="Vik1/Cik1_MT-bd"/>
</dbReference>
<feature type="region of interest" description="Disordered" evidence="1">
    <location>
        <begin position="262"/>
        <end position="281"/>
    </location>
</feature>
<feature type="region of interest" description="Disordered" evidence="1">
    <location>
        <begin position="1"/>
        <end position="60"/>
    </location>
</feature>
<dbReference type="GO" id="GO:0008017">
    <property type="term" value="F:microtubule binding"/>
    <property type="evidence" value="ECO:0007669"/>
    <property type="project" value="InterPro"/>
</dbReference>
<comment type="caution">
    <text evidence="3">The sequence shown here is derived from an EMBL/GenBank/DDBJ whole genome shotgun (WGS) entry which is preliminary data.</text>
</comment>
<feature type="domain" description="Spindle pole body-associated protein Vik1/Cik1 microtubule binding" evidence="2">
    <location>
        <begin position="304"/>
        <end position="343"/>
    </location>
</feature>
<reference evidence="3 4" key="1">
    <citation type="submission" date="2024-01" db="EMBL/GenBank/DDBJ databases">
        <title>Genome assemblies of Stephania.</title>
        <authorList>
            <person name="Yang L."/>
        </authorList>
    </citation>
    <scope>NUCLEOTIDE SEQUENCE [LARGE SCALE GENOMIC DNA]</scope>
    <source>
        <strain evidence="3">YNDBR</strain>
        <tissue evidence="3">Leaf</tissue>
    </source>
</reference>
<dbReference type="Proteomes" id="UP001420932">
    <property type="component" value="Unassembled WGS sequence"/>
</dbReference>
<dbReference type="Gene3D" id="3.40.850.10">
    <property type="entry name" value="Kinesin motor domain"/>
    <property type="match status" value="1"/>
</dbReference>
<dbReference type="SUPFAM" id="SSF52540">
    <property type="entry name" value="P-loop containing nucleoside triphosphate hydrolases"/>
    <property type="match status" value="1"/>
</dbReference>
<accession>A0AAP0Q7F0</accession>
<dbReference type="InterPro" id="IPR027417">
    <property type="entry name" value="P-loop_NTPase"/>
</dbReference>
<feature type="region of interest" description="Disordered" evidence="1">
    <location>
        <begin position="121"/>
        <end position="144"/>
    </location>
</feature>
<protein>
    <recommendedName>
        <fullName evidence="2">Spindle pole body-associated protein Vik1/Cik1 microtubule binding domain-containing protein</fullName>
    </recommendedName>
</protein>
<gene>
    <name evidence="3" type="ORF">Syun_001109</name>
</gene>
<evidence type="ECO:0000313" key="3">
    <source>
        <dbReference type="EMBL" id="KAK9168969.1"/>
    </source>
</evidence>
<dbReference type="Pfam" id="PF16796">
    <property type="entry name" value="Microtub_bd"/>
    <property type="match status" value="1"/>
</dbReference>
<evidence type="ECO:0000256" key="1">
    <source>
        <dbReference type="SAM" id="MobiDB-lite"/>
    </source>
</evidence>
<evidence type="ECO:0000313" key="4">
    <source>
        <dbReference type="Proteomes" id="UP001420932"/>
    </source>
</evidence>
<organism evidence="3 4">
    <name type="scientific">Stephania yunnanensis</name>
    <dbReference type="NCBI Taxonomy" id="152371"/>
    <lineage>
        <taxon>Eukaryota</taxon>
        <taxon>Viridiplantae</taxon>
        <taxon>Streptophyta</taxon>
        <taxon>Embryophyta</taxon>
        <taxon>Tracheophyta</taxon>
        <taxon>Spermatophyta</taxon>
        <taxon>Magnoliopsida</taxon>
        <taxon>Ranunculales</taxon>
        <taxon>Menispermaceae</taxon>
        <taxon>Menispermoideae</taxon>
        <taxon>Cissampelideae</taxon>
        <taxon>Stephania</taxon>
    </lineage>
</organism>
<dbReference type="EMBL" id="JBBNAF010000001">
    <property type="protein sequence ID" value="KAK9168969.1"/>
    <property type="molecule type" value="Genomic_DNA"/>
</dbReference>
<name>A0AAP0Q7F0_9MAGN</name>
<dbReference type="AlphaFoldDB" id="A0AAP0Q7F0"/>
<evidence type="ECO:0000259" key="2">
    <source>
        <dbReference type="Pfam" id="PF16796"/>
    </source>
</evidence>
<sequence>MYSSALRSRIGEEESDEEDESANRRIGEEDSGFVPVLSANRRRRRSRCNDEEDESAKRKKKKSKTAVAELFFSFFFGRIGEEEEEAWKRKKRRGPFFLIRALSNTPHKNPQIPCYDGEVAVPPHQNPQIPRRRRETKSQRNRSPTKSVFTATFIAPNQLFIFIAPNQLLIFTATFIATYIPTISCLSDRLVSVSSLLSTLVSLSLARPVAPVTPSLSGHRPQISNPRQISRLSLLLSTLSLVFPSLAQPVTPVSLVSLESPSLSGHIPPNPQPQTSRPRTPLLPGCGEDGIPQFDREEQCLSTIFEGQRHQFSFDKVFNPEESQEEVFAEISQLVQNVVDGHKVLDLRTLTWSRVEAKAAVDSVEPSSLVPLAACAGHSLVHLRTIRYHGEISFSLFFGHTKDHQNNHEFRSVIYLKAFDPLAYTWSILKTYGKAPSVALSVGFVAIENATTDYTRSRNDRGAAVHNPPDTSLVQAGFKVADEAQVQVELVFPTSETLLEDTLSTLTDTSDRATTEERQTREFQRHYPKKFHGVLTLRWQMDSHVKTHDVPAISAQIQLSKASTPLVREVDAWWHTTEVSIGNSL</sequence>
<proteinExistence type="predicted"/>
<keyword evidence="4" id="KW-1185">Reference proteome</keyword>